<name>A0ACC1RQI8_9APHY</name>
<evidence type="ECO:0000313" key="2">
    <source>
        <dbReference type="Proteomes" id="UP001148662"/>
    </source>
</evidence>
<dbReference type="EMBL" id="JANHOG010002357">
    <property type="protein sequence ID" value="KAJ3524257.1"/>
    <property type="molecule type" value="Genomic_DNA"/>
</dbReference>
<gene>
    <name evidence="1" type="ORF">NM688_g8592</name>
</gene>
<sequence>MLLVLHHHHHLLQTRVVAFSNKAARTLRLGNPFNLRMPQSTQPSPNTLKRSLDHLEDADTSNKPNKAPKLYSIFTKISDSQQSSTFSWAPSLGPQKTCLHGTNLSPEPRPKIAAFDLDGCVIVSSHGAKSPKGKSQAPSFQWWRPVVPKKLKQAHDEGYAIVIISNQALRGSDAIKQWKQKIPLIVRQLPDVPFYLFAAIAKDGYRKPIPGMWYELERLFAEKNVYIDKAASVFVGDAAGRKGDFAGTDRKWALNVDIPFSTPEEYFLNLPAAPYSLKGFHPSSLPSNLPRITPTSTPLIRETQASPEIVLFVGMPALGKSSFYRKHFQPADYVHVNQDTLKTRPKCVKVVEETVAAGQSCVVDNTNRDVATRKYYVDVAKKHGATIRCVLFNGSIELAWHNNLYRAFNMLPNVTSKEVKRELVPYSAFLSFQKDYEEPTLAEGFSEIKRVNWVFEGSEEERARWNMWIQIDGQ</sequence>
<dbReference type="Proteomes" id="UP001148662">
    <property type="component" value="Unassembled WGS sequence"/>
</dbReference>
<evidence type="ECO:0000313" key="1">
    <source>
        <dbReference type="EMBL" id="KAJ3524257.1"/>
    </source>
</evidence>
<organism evidence="1 2">
    <name type="scientific">Phlebia brevispora</name>
    <dbReference type="NCBI Taxonomy" id="194682"/>
    <lineage>
        <taxon>Eukaryota</taxon>
        <taxon>Fungi</taxon>
        <taxon>Dikarya</taxon>
        <taxon>Basidiomycota</taxon>
        <taxon>Agaricomycotina</taxon>
        <taxon>Agaricomycetes</taxon>
        <taxon>Polyporales</taxon>
        <taxon>Meruliaceae</taxon>
        <taxon>Phlebia</taxon>
    </lineage>
</organism>
<protein>
    <submittedName>
        <fullName evidence="1">Uncharacterized protein</fullName>
    </submittedName>
</protein>
<accession>A0ACC1RQI8</accession>
<keyword evidence="2" id="KW-1185">Reference proteome</keyword>
<proteinExistence type="predicted"/>
<reference evidence="1" key="1">
    <citation type="submission" date="2022-07" db="EMBL/GenBank/DDBJ databases">
        <title>Genome Sequence of Phlebia brevispora.</title>
        <authorList>
            <person name="Buettner E."/>
        </authorList>
    </citation>
    <scope>NUCLEOTIDE SEQUENCE</scope>
    <source>
        <strain evidence="1">MPL23</strain>
    </source>
</reference>
<comment type="caution">
    <text evidence="1">The sequence shown here is derived from an EMBL/GenBank/DDBJ whole genome shotgun (WGS) entry which is preliminary data.</text>
</comment>